<keyword evidence="4" id="KW-1185">Reference proteome</keyword>
<evidence type="ECO:0000256" key="1">
    <source>
        <dbReference type="SAM" id="Phobius"/>
    </source>
</evidence>
<dbReference type="HOGENOM" id="CLU_1573626_0_0_1"/>
<dbReference type="RefSeq" id="XP_005825906.1">
    <property type="nucleotide sequence ID" value="XM_005825849.1"/>
</dbReference>
<accession>L1IRN2</accession>
<feature type="transmembrane region" description="Helical" evidence="1">
    <location>
        <begin position="100"/>
        <end position="121"/>
    </location>
</feature>
<sequence length="170" mass="18944">MEAVMGMVPEDPEALAVWLVRFTSMQFGISFFTSITRTDNNGALALLGLYASFGKRCEATKLYFVFLLLSCVTDFIWMYIYGNQISGAEMQEAQNEWEDYAFPPVGTAKFVLGMSIIQFMIKIVSIPFTYKLFSSMDSSLPIPQATSARGYGVASYQSDASYQNSGKDEL</sequence>
<organism evidence="2">
    <name type="scientific">Guillardia theta (strain CCMP2712)</name>
    <name type="common">Cryptophyte</name>
    <dbReference type="NCBI Taxonomy" id="905079"/>
    <lineage>
        <taxon>Eukaryota</taxon>
        <taxon>Cryptophyceae</taxon>
        <taxon>Pyrenomonadales</taxon>
        <taxon>Geminigeraceae</taxon>
        <taxon>Guillardia</taxon>
    </lineage>
</organism>
<keyword evidence="1" id="KW-1133">Transmembrane helix</keyword>
<evidence type="ECO:0000313" key="2">
    <source>
        <dbReference type="EMBL" id="EKX38926.1"/>
    </source>
</evidence>
<dbReference type="GeneID" id="17295680"/>
<dbReference type="EnsemblProtists" id="EKX38926">
    <property type="protein sequence ID" value="EKX38926"/>
    <property type="gene ID" value="GUITHDRAFT_154599"/>
</dbReference>
<keyword evidence="1" id="KW-0472">Membrane</keyword>
<dbReference type="EMBL" id="JH993044">
    <property type="protein sequence ID" value="EKX38926.1"/>
    <property type="molecule type" value="Genomic_DNA"/>
</dbReference>
<evidence type="ECO:0000313" key="4">
    <source>
        <dbReference type="Proteomes" id="UP000011087"/>
    </source>
</evidence>
<reference evidence="2 4" key="1">
    <citation type="journal article" date="2012" name="Nature">
        <title>Algal genomes reveal evolutionary mosaicism and the fate of nucleomorphs.</title>
        <authorList>
            <consortium name="DOE Joint Genome Institute"/>
            <person name="Curtis B.A."/>
            <person name="Tanifuji G."/>
            <person name="Burki F."/>
            <person name="Gruber A."/>
            <person name="Irimia M."/>
            <person name="Maruyama S."/>
            <person name="Arias M.C."/>
            <person name="Ball S.G."/>
            <person name="Gile G.H."/>
            <person name="Hirakawa Y."/>
            <person name="Hopkins J.F."/>
            <person name="Kuo A."/>
            <person name="Rensing S.A."/>
            <person name="Schmutz J."/>
            <person name="Symeonidi A."/>
            <person name="Elias M."/>
            <person name="Eveleigh R.J."/>
            <person name="Herman E.K."/>
            <person name="Klute M.J."/>
            <person name="Nakayama T."/>
            <person name="Obornik M."/>
            <person name="Reyes-Prieto A."/>
            <person name="Armbrust E.V."/>
            <person name="Aves S.J."/>
            <person name="Beiko R.G."/>
            <person name="Coutinho P."/>
            <person name="Dacks J.B."/>
            <person name="Durnford D.G."/>
            <person name="Fast N.M."/>
            <person name="Green B.R."/>
            <person name="Grisdale C.J."/>
            <person name="Hempel F."/>
            <person name="Henrissat B."/>
            <person name="Hoppner M.P."/>
            <person name="Ishida K."/>
            <person name="Kim E."/>
            <person name="Koreny L."/>
            <person name="Kroth P.G."/>
            <person name="Liu Y."/>
            <person name="Malik S.B."/>
            <person name="Maier U.G."/>
            <person name="McRose D."/>
            <person name="Mock T."/>
            <person name="Neilson J.A."/>
            <person name="Onodera N.T."/>
            <person name="Poole A.M."/>
            <person name="Pritham E.J."/>
            <person name="Richards T.A."/>
            <person name="Rocap G."/>
            <person name="Roy S.W."/>
            <person name="Sarai C."/>
            <person name="Schaack S."/>
            <person name="Shirato S."/>
            <person name="Slamovits C.H."/>
            <person name="Spencer D.F."/>
            <person name="Suzuki S."/>
            <person name="Worden A.Z."/>
            <person name="Zauner S."/>
            <person name="Barry K."/>
            <person name="Bell C."/>
            <person name="Bharti A.K."/>
            <person name="Crow J.A."/>
            <person name="Grimwood J."/>
            <person name="Kramer R."/>
            <person name="Lindquist E."/>
            <person name="Lucas S."/>
            <person name="Salamov A."/>
            <person name="McFadden G.I."/>
            <person name="Lane C.E."/>
            <person name="Keeling P.J."/>
            <person name="Gray M.W."/>
            <person name="Grigoriev I.V."/>
            <person name="Archibald J.M."/>
        </authorList>
    </citation>
    <scope>NUCLEOTIDE SEQUENCE</scope>
    <source>
        <strain evidence="2 4">CCMP2712</strain>
    </source>
</reference>
<dbReference type="Proteomes" id="UP000011087">
    <property type="component" value="Unassembled WGS sequence"/>
</dbReference>
<evidence type="ECO:0000313" key="3">
    <source>
        <dbReference type="EnsemblProtists" id="EKX38926"/>
    </source>
</evidence>
<gene>
    <name evidence="2" type="ORF">GUITHDRAFT_154599</name>
</gene>
<keyword evidence="1" id="KW-0812">Transmembrane</keyword>
<name>L1IRN2_GUITC</name>
<reference evidence="4" key="2">
    <citation type="submission" date="2012-11" db="EMBL/GenBank/DDBJ databases">
        <authorList>
            <person name="Kuo A."/>
            <person name="Curtis B.A."/>
            <person name="Tanifuji G."/>
            <person name="Burki F."/>
            <person name="Gruber A."/>
            <person name="Irimia M."/>
            <person name="Maruyama S."/>
            <person name="Arias M.C."/>
            <person name="Ball S.G."/>
            <person name="Gile G.H."/>
            <person name="Hirakawa Y."/>
            <person name="Hopkins J.F."/>
            <person name="Rensing S.A."/>
            <person name="Schmutz J."/>
            <person name="Symeonidi A."/>
            <person name="Elias M."/>
            <person name="Eveleigh R.J."/>
            <person name="Herman E.K."/>
            <person name="Klute M.J."/>
            <person name="Nakayama T."/>
            <person name="Obornik M."/>
            <person name="Reyes-Prieto A."/>
            <person name="Armbrust E.V."/>
            <person name="Aves S.J."/>
            <person name="Beiko R.G."/>
            <person name="Coutinho P."/>
            <person name="Dacks J.B."/>
            <person name="Durnford D.G."/>
            <person name="Fast N.M."/>
            <person name="Green B.R."/>
            <person name="Grisdale C."/>
            <person name="Hempe F."/>
            <person name="Henrissat B."/>
            <person name="Hoppner M.P."/>
            <person name="Ishida K.-I."/>
            <person name="Kim E."/>
            <person name="Koreny L."/>
            <person name="Kroth P.G."/>
            <person name="Liu Y."/>
            <person name="Malik S.-B."/>
            <person name="Maier U.G."/>
            <person name="McRose D."/>
            <person name="Mock T."/>
            <person name="Neilson J.A."/>
            <person name="Onodera N.T."/>
            <person name="Poole A.M."/>
            <person name="Pritham E.J."/>
            <person name="Richards T.A."/>
            <person name="Rocap G."/>
            <person name="Roy S.W."/>
            <person name="Sarai C."/>
            <person name="Schaack S."/>
            <person name="Shirato S."/>
            <person name="Slamovits C.H."/>
            <person name="Spencer D.F."/>
            <person name="Suzuki S."/>
            <person name="Worden A.Z."/>
            <person name="Zauner S."/>
            <person name="Barry K."/>
            <person name="Bell C."/>
            <person name="Bharti A.K."/>
            <person name="Crow J.A."/>
            <person name="Grimwood J."/>
            <person name="Kramer R."/>
            <person name="Lindquist E."/>
            <person name="Lucas S."/>
            <person name="Salamov A."/>
            <person name="McFadden G.I."/>
            <person name="Lane C.E."/>
            <person name="Keeling P.J."/>
            <person name="Gray M.W."/>
            <person name="Grigoriev I.V."/>
            <person name="Archibald J.M."/>
        </authorList>
    </citation>
    <scope>NUCLEOTIDE SEQUENCE</scope>
    <source>
        <strain evidence="4">CCMP2712</strain>
    </source>
</reference>
<dbReference type="KEGG" id="gtt:GUITHDRAFT_154599"/>
<protein>
    <submittedName>
        <fullName evidence="2 3">Uncharacterized protein</fullName>
    </submittedName>
</protein>
<dbReference type="PaxDb" id="55529-EKX38926"/>
<feature type="transmembrane region" description="Helical" evidence="1">
    <location>
        <begin position="62"/>
        <end position="80"/>
    </location>
</feature>
<dbReference type="AlphaFoldDB" id="L1IRN2"/>
<reference evidence="3" key="3">
    <citation type="submission" date="2015-06" db="UniProtKB">
        <authorList>
            <consortium name="EnsemblProtists"/>
        </authorList>
    </citation>
    <scope>IDENTIFICATION</scope>
</reference>
<proteinExistence type="predicted"/>